<accession>A0A6S7A9K2</accession>
<evidence type="ECO:0000313" key="2">
    <source>
        <dbReference type="EMBL" id="CAB3719297.1"/>
    </source>
</evidence>
<feature type="chain" id="PRO_5028993291" description="DUF2927 domain-containing protein" evidence="1">
    <location>
        <begin position="30"/>
        <end position="228"/>
    </location>
</feature>
<dbReference type="RefSeq" id="WP_175193141.1">
    <property type="nucleotide sequence ID" value="NZ_CADIJO010000013.1"/>
</dbReference>
<dbReference type="AlphaFoldDB" id="A0A6S7A9K2"/>
<evidence type="ECO:0008006" key="4">
    <source>
        <dbReference type="Google" id="ProtNLM"/>
    </source>
</evidence>
<organism evidence="2 3">
    <name type="scientific">Achromobacter deleyi</name>
    <dbReference type="NCBI Taxonomy" id="1353891"/>
    <lineage>
        <taxon>Bacteria</taxon>
        <taxon>Pseudomonadati</taxon>
        <taxon>Pseudomonadota</taxon>
        <taxon>Betaproteobacteria</taxon>
        <taxon>Burkholderiales</taxon>
        <taxon>Alcaligenaceae</taxon>
        <taxon>Achromobacter</taxon>
    </lineage>
</organism>
<evidence type="ECO:0000313" key="3">
    <source>
        <dbReference type="Proteomes" id="UP000494111"/>
    </source>
</evidence>
<name>A0A6S7A9K2_9BURK</name>
<keyword evidence="1" id="KW-0732">Signal</keyword>
<dbReference type="Proteomes" id="UP000494111">
    <property type="component" value="Unassembled WGS sequence"/>
</dbReference>
<reference evidence="2 3" key="1">
    <citation type="submission" date="2020-04" db="EMBL/GenBank/DDBJ databases">
        <authorList>
            <person name="De Canck E."/>
        </authorList>
    </citation>
    <scope>NUCLEOTIDE SEQUENCE [LARGE SCALE GENOMIC DNA]</scope>
    <source>
        <strain evidence="2 3">LMG 3458</strain>
    </source>
</reference>
<proteinExistence type="predicted"/>
<gene>
    <name evidence="2" type="ORF">LMG3458_03809</name>
</gene>
<dbReference type="EMBL" id="CADIJO010000013">
    <property type="protein sequence ID" value="CAB3719297.1"/>
    <property type="molecule type" value="Genomic_DNA"/>
</dbReference>
<sequence>MRLIQSFPRAVAAALFGWVSLLPIAPAAAQSLTPEQIGQLYLDYVIHDDMNSARQLDAYTKRFYPDKLPIRVEVLRNVENMREGAYRRTAEIRVKALLNATEPQALKERLIEALRLQRALVSQSSCKVLSKTIKPNAALPGQKTATVRYECVIADIRYSLDDALASLPPHDEAGLRDAVNAFLDAAHHPQGVKTVTGSQELYGGRENGPWDNGGGQEWIAPILAGFRP</sequence>
<feature type="signal peptide" evidence="1">
    <location>
        <begin position="1"/>
        <end position="29"/>
    </location>
</feature>
<evidence type="ECO:0000256" key="1">
    <source>
        <dbReference type="SAM" id="SignalP"/>
    </source>
</evidence>
<protein>
    <recommendedName>
        <fullName evidence="4">DUF2927 domain-containing protein</fullName>
    </recommendedName>
</protein>